<feature type="transmembrane region" description="Helical" evidence="2">
    <location>
        <begin position="239"/>
        <end position="259"/>
    </location>
</feature>
<dbReference type="KEGG" id="nhy:JQS43_01260"/>
<keyword evidence="2" id="KW-0472">Membrane</keyword>
<feature type="transmembrane region" description="Helical" evidence="2">
    <location>
        <begin position="280"/>
        <end position="306"/>
    </location>
</feature>
<feature type="transmembrane region" description="Helical" evidence="2">
    <location>
        <begin position="318"/>
        <end position="336"/>
    </location>
</feature>
<feature type="region of interest" description="Disordered" evidence="1">
    <location>
        <begin position="1"/>
        <end position="45"/>
    </location>
</feature>
<organism evidence="3 4">
    <name type="scientific">Natronosporangium hydrolyticum</name>
    <dbReference type="NCBI Taxonomy" id="2811111"/>
    <lineage>
        <taxon>Bacteria</taxon>
        <taxon>Bacillati</taxon>
        <taxon>Actinomycetota</taxon>
        <taxon>Actinomycetes</taxon>
        <taxon>Micromonosporales</taxon>
        <taxon>Micromonosporaceae</taxon>
        <taxon>Natronosporangium</taxon>
    </lineage>
</organism>
<feature type="transmembrane region" description="Helical" evidence="2">
    <location>
        <begin position="94"/>
        <end position="112"/>
    </location>
</feature>
<feature type="transmembrane region" description="Helical" evidence="2">
    <location>
        <begin position="124"/>
        <end position="142"/>
    </location>
</feature>
<feature type="transmembrane region" description="Helical" evidence="2">
    <location>
        <begin position="172"/>
        <end position="195"/>
    </location>
</feature>
<feature type="transmembrane region" description="Helical" evidence="2">
    <location>
        <begin position="202"/>
        <end position="219"/>
    </location>
</feature>
<dbReference type="RefSeq" id="WP_239677213.1">
    <property type="nucleotide sequence ID" value="NZ_CP070499.1"/>
</dbReference>
<reference evidence="3" key="1">
    <citation type="submission" date="2021-02" db="EMBL/GenBank/DDBJ databases">
        <title>Natrosporangium hydrolyticum gen. nov., sp. nov, a haloalkaliphilic actinobacterium from a soda solonchak soil.</title>
        <authorList>
            <person name="Sorokin D.Y."/>
            <person name="Khijniak T.V."/>
            <person name="Zakharycheva A.P."/>
            <person name="Boueva O.V."/>
            <person name="Ariskina E.V."/>
            <person name="Hahnke R.L."/>
            <person name="Bunk B."/>
            <person name="Sproer C."/>
            <person name="Schumann P."/>
            <person name="Evtushenko L.I."/>
            <person name="Kublanov I.V."/>
        </authorList>
    </citation>
    <scope>NUCLEOTIDE SEQUENCE</scope>
    <source>
        <strain evidence="3">DSM 106523</strain>
    </source>
</reference>
<proteinExistence type="predicted"/>
<accession>A0A895YB74</accession>
<evidence type="ECO:0000313" key="4">
    <source>
        <dbReference type="Proteomes" id="UP000662857"/>
    </source>
</evidence>
<keyword evidence="4" id="KW-1185">Reference proteome</keyword>
<dbReference type="Proteomes" id="UP000662857">
    <property type="component" value="Chromosome"/>
</dbReference>
<sequence>MAYDDRRYGRREMEPGDEAELTPRGYPHQAGYHDQGAGRRGGTGAHRVIDTPGAVATVDPDEEETTVVTSAEAPEVFETRGGVEPGRDRLGVHLVWEFLLILGVAGLVYLLHQAQPEALRGGELAELLVTAAGFGLLALAAGVTLRAGAPNLAIGPVAAAAGAYFADRGGDGVAISTIFTLGVAIIFGLLVAALVVLFHVPGWAATLAAAGAVVIWLQLQPPTIPLTGAFDPTNQAAYLFAVVAALGILGGLLGTVRSVRQAVGRFRPVADPAARRGGPAAMVTAGALILSMTFAAVAGVILVAGAGQPAQGSVGVNWFTWTVIGIGVALAGGTSAYGRRGGVLGTILAVVALVLFDRYQAAQDWQIALLATGLGAVVLGLAVTRLVERFGRAPGEADELAWSEASAEPGGVGRGGNVEPPPEQATAVDEWRGPAGVAGPADEGWRAARGPASRAERAGWPAMSSATEPEASAVDSWSSTLPARPAPTRPTWEDDRWGR</sequence>
<keyword evidence="2" id="KW-0812">Transmembrane</keyword>
<feature type="transmembrane region" description="Helical" evidence="2">
    <location>
        <begin position="149"/>
        <end position="166"/>
    </location>
</feature>
<evidence type="ECO:0000256" key="2">
    <source>
        <dbReference type="SAM" id="Phobius"/>
    </source>
</evidence>
<dbReference type="AlphaFoldDB" id="A0A895YB74"/>
<gene>
    <name evidence="3" type="ORF">JQS43_01260</name>
</gene>
<name>A0A895YB74_9ACTN</name>
<dbReference type="EMBL" id="CP070499">
    <property type="protein sequence ID" value="QSB15044.1"/>
    <property type="molecule type" value="Genomic_DNA"/>
</dbReference>
<feature type="region of interest" description="Disordered" evidence="1">
    <location>
        <begin position="397"/>
        <end position="499"/>
    </location>
</feature>
<keyword evidence="2" id="KW-1133">Transmembrane helix</keyword>
<evidence type="ECO:0000256" key="1">
    <source>
        <dbReference type="SAM" id="MobiDB-lite"/>
    </source>
</evidence>
<feature type="transmembrane region" description="Helical" evidence="2">
    <location>
        <begin position="367"/>
        <end position="387"/>
    </location>
</feature>
<feature type="transmembrane region" description="Helical" evidence="2">
    <location>
        <begin position="343"/>
        <end position="361"/>
    </location>
</feature>
<feature type="compositionally biased region" description="Basic and acidic residues" evidence="1">
    <location>
        <begin position="1"/>
        <end position="14"/>
    </location>
</feature>
<evidence type="ECO:0000313" key="3">
    <source>
        <dbReference type="EMBL" id="QSB15044.1"/>
    </source>
</evidence>
<protein>
    <submittedName>
        <fullName evidence="3">ABC transporter permease</fullName>
    </submittedName>
</protein>